<proteinExistence type="predicted"/>
<reference evidence="4 5" key="1">
    <citation type="submission" date="2012-12" db="EMBL/GenBank/DDBJ databases">
        <title>Novel taxa of Listeriaceae from agricultural environments in the United States.</title>
        <authorList>
            <person name="den Bakker H.C."/>
            <person name="Allred A."/>
            <person name="Warchocki S."/>
            <person name="Wright E.M."/>
            <person name="Burrell A."/>
            <person name="Nightingale K.K."/>
            <person name="Kephart D."/>
            <person name="Wiedmann M."/>
        </authorList>
    </citation>
    <scope>NUCLEOTIDE SEQUENCE [LARGE SCALE GENOMIC DNA]</scope>
    <source>
        <strain evidence="4 5">FSL S10-1203</strain>
    </source>
</reference>
<comment type="caution">
    <text evidence="4">The sequence shown here is derived from an EMBL/GenBank/DDBJ whole genome shotgun (WGS) entry which is preliminary data.</text>
</comment>
<keyword evidence="3" id="KW-0472">Membrane</keyword>
<feature type="transmembrane region" description="Helical" evidence="3">
    <location>
        <begin position="96"/>
        <end position="123"/>
    </location>
</feature>
<gene>
    <name evidence="4" type="ORF">MCOL2_07716</name>
</gene>
<evidence type="ECO:0000256" key="2">
    <source>
        <dbReference type="SAM" id="MobiDB-lite"/>
    </source>
</evidence>
<accession>W7DMT4</accession>
<evidence type="ECO:0000256" key="3">
    <source>
        <dbReference type="SAM" id="Phobius"/>
    </source>
</evidence>
<evidence type="ECO:0000256" key="1">
    <source>
        <dbReference type="ARBA" id="ARBA00022967"/>
    </source>
</evidence>
<keyword evidence="3" id="KW-1133">Transmembrane helix</keyword>
<dbReference type="PANTHER" id="PTHR43520:SF8">
    <property type="entry name" value="P-TYPE CU(+) TRANSPORTER"/>
    <property type="match status" value="1"/>
</dbReference>
<organism evidence="4 5">
    <name type="scientific">Listeria fleischmannii FSL S10-1203</name>
    <dbReference type="NCBI Taxonomy" id="1265822"/>
    <lineage>
        <taxon>Bacteria</taxon>
        <taxon>Bacillati</taxon>
        <taxon>Bacillota</taxon>
        <taxon>Bacilli</taxon>
        <taxon>Bacillales</taxon>
        <taxon>Listeriaceae</taxon>
        <taxon>Listeria</taxon>
    </lineage>
</organism>
<dbReference type="PANTHER" id="PTHR43520">
    <property type="entry name" value="ATP7, ISOFORM B"/>
    <property type="match status" value="1"/>
</dbReference>
<dbReference type="PATRIC" id="fig|1265822.4.peg.1577"/>
<feature type="transmembrane region" description="Helical" evidence="3">
    <location>
        <begin position="34"/>
        <end position="54"/>
    </location>
</feature>
<evidence type="ECO:0000313" key="5">
    <source>
        <dbReference type="Proteomes" id="UP000019241"/>
    </source>
</evidence>
<protein>
    <submittedName>
        <fullName evidence="4">Copper-exporting ATPase</fullName>
    </submittedName>
</protein>
<dbReference type="RefSeq" id="WP_254259936.1">
    <property type="nucleotide sequence ID" value="NZ_AODM01000024.1"/>
</dbReference>
<dbReference type="GO" id="GO:0055070">
    <property type="term" value="P:copper ion homeostasis"/>
    <property type="evidence" value="ECO:0007669"/>
    <property type="project" value="TreeGrafter"/>
</dbReference>
<name>W7DMT4_9LIST</name>
<sequence>MEKNHSHHHDLHTEEAHTHDKHAGHHTSDFKKKFIISLFLTLPLVVLSAAIQDIFNYQLVFPGTDFVQLLFASVLYFYCGLPFLKGAISEVRDHAIGMMSLISVAISVAYFYSVATVFGFPWYGFLLGIRYADFNHVTRTLAGDAFYYGGFKSAQCTSRTHP</sequence>
<dbReference type="GO" id="GO:0016020">
    <property type="term" value="C:membrane"/>
    <property type="evidence" value="ECO:0007669"/>
    <property type="project" value="TreeGrafter"/>
</dbReference>
<keyword evidence="1" id="KW-1278">Translocase</keyword>
<dbReference type="GO" id="GO:0005507">
    <property type="term" value="F:copper ion binding"/>
    <property type="evidence" value="ECO:0007669"/>
    <property type="project" value="TreeGrafter"/>
</dbReference>
<feature type="compositionally biased region" description="Basic residues" evidence="2">
    <location>
        <begin position="1"/>
        <end position="10"/>
    </location>
</feature>
<keyword evidence="3" id="KW-0812">Transmembrane</keyword>
<dbReference type="AlphaFoldDB" id="W7DMT4"/>
<dbReference type="GO" id="GO:0043682">
    <property type="term" value="F:P-type divalent copper transporter activity"/>
    <property type="evidence" value="ECO:0007669"/>
    <property type="project" value="TreeGrafter"/>
</dbReference>
<evidence type="ECO:0000313" key="4">
    <source>
        <dbReference type="EMBL" id="EUJ58810.1"/>
    </source>
</evidence>
<feature type="region of interest" description="Disordered" evidence="2">
    <location>
        <begin position="1"/>
        <end position="24"/>
    </location>
</feature>
<feature type="transmembrane region" description="Helical" evidence="3">
    <location>
        <begin position="66"/>
        <end position="84"/>
    </location>
</feature>
<dbReference type="Proteomes" id="UP000019241">
    <property type="component" value="Unassembled WGS sequence"/>
</dbReference>
<dbReference type="EMBL" id="AODM01000024">
    <property type="protein sequence ID" value="EUJ58810.1"/>
    <property type="molecule type" value="Genomic_DNA"/>
</dbReference>